<dbReference type="EMBL" id="GBYX01473678">
    <property type="protein sequence ID" value="JAO07981.1"/>
    <property type="molecule type" value="Transcribed_RNA"/>
</dbReference>
<dbReference type="EMBL" id="GBYX01473685">
    <property type="protein sequence ID" value="JAO07974.1"/>
    <property type="molecule type" value="Transcribed_RNA"/>
</dbReference>
<dbReference type="InterPro" id="IPR051165">
    <property type="entry name" value="Multifunctional_ANK_Repeat"/>
</dbReference>
<dbReference type="AlphaFoldDB" id="A0A0S7F072"/>
<dbReference type="EMBL" id="GBYX01473694">
    <property type="protein sequence ID" value="JAO07965.1"/>
    <property type="molecule type" value="Transcribed_RNA"/>
</dbReference>
<organism evidence="4">
    <name type="scientific">Poeciliopsis prolifica</name>
    <name type="common">blackstripe livebearer</name>
    <dbReference type="NCBI Taxonomy" id="188132"/>
    <lineage>
        <taxon>Eukaryota</taxon>
        <taxon>Metazoa</taxon>
        <taxon>Chordata</taxon>
        <taxon>Craniata</taxon>
        <taxon>Vertebrata</taxon>
        <taxon>Euteleostomi</taxon>
        <taxon>Actinopterygii</taxon>
        <taxon>Neopterygii</taxon>
        <taxon>Teleostei</taxon>
        <taxon>Neoteleostei</taxon>
        <taxon>Acanthomorphata</taxon>
        <taxon>Ovalentaria</taxon>
        <taxon>Atherinomorphae</taxon>
        <taxon>Cyprinodontiformes</taxon>
        <taxon>Poeciliidae</taxon>
        <taxon>Poeciliinae</taxon>
        <taxon>Poeciliopsis</taxon>
    </lineage>
</organism>
<evidence type="ECO:0000256" key="3">
    <source>
        <dbReference type="SAM" id="MobiDB-lite"/>
    </source>
</evidence>
<protein>
    <submittedName>
        <fullName evidence="4">ANK2</fullName>
    </submittedName>
</protein>
<evidence type="ECO:0000313" key="4">
    <source>
        <dbReference type="EMBL" id="JAO07981.1"/>
    </source>
</evidence>
<evidence type="ECO:0000256" key="1">
    <source>
        <dbReference type="ARBA" id="ARBA00022737"/>
    </source>
</evidence>
<proteinExistence type="predicted"/>
<dbReference type="PANTHER" id="PTHR24123:SF49">
    <property type="entry name" value="ANKYRIN-2-LIKE ISOFORM X1"/>
    <property type="match status" value="1"/>
</dbReference>
<reference evidence="4" key="1">
    <citation type="submission" date="2014-12" db="EMBL/GenBank/DDBJ databases">
        <title>Parallel Evolution in Life History Adaptation Evident in the Tissue-Specific Poeciliopsis prolifica transcriptome.</title>
        <authorList>
            <person name="Jue N.K."/>
            <person name="Foley R.J."/>
            <person name="Obergfell C."/>
            <person name="Reznick D.N."/>
            <person name="O'Neill R.J."/>
            <person name="O'Neill M.J."/>
        </authorList>
    </citation>
    <scope>NUCLEOTIDE SEQUENCE</scope>
</reference>
<keyword evidence="2" id="KW-0040">ANK repeat</keyword>
<feature type="region of interest" description="Disordered" evidence="3">
    <location>
        <begin position="363"/>
        <end position="384"/>
    </location>
</feature>
<evidence type="ECO:0000256" key="2">
    <source>
        <dbReference type="ARBA" id="ARBA00023043"/>
    </source>
</evidence>
<name>A0A0S7F072_9TELE</name>
<accession>A0A0S7F072</accession>
<keyword evidence="1" id="KW-0677">Repeat</keyword>
<feature type="compositionally biased region" description="Acidic residues" evidence="3">
    <location>
        <begin position="366"/>
        <end position="384"/>
    </location>
</feature>
<gene>
    <name evidence="4" type="primary">ANK2</name>
</gene>
<dbReference type="PANTHER" id="PTHR24123">
    <property type="entry name" value="ANKYRIN REPEAT-CONTAINING"/>
    <property type="match status" value="1"/>
</dbReference>
<sequence length="384" mass="43291">MDIVHLIETKIDKSAEEETNSHTYAEIEQTLMMDHSEGFGNIHEDIDSPRSDRCKEAAGRSPVLVQEVPVVSAEELSTSLSSLHETSGRVEADPMAPEFMKKAQREKLQRELETTNSSQSIYEEVTDMAHIGSFKQADILPDIPPQTVTEEKYTDEHGNMVVKKITRKVIRKCMSPDGSETQEVSIEGSHQEMVKIEEGDAVSRVAKRTVLHSRGDQKELTFSEPLALGATTASEFEVEPVQGRKVSKVVKTTVVRGERMEKQRGDPLLSADLPSAQEDFEKALSYAGGFGKVLLPHVVEKEMVQEDGSVVKRSQMYKSCTQKRTVVRDAQGKHVHLERLEDTPDALQPDALQQHLRHLLQRYCEDDQEEEEDKEEEEEEKSHD</sequence>